<dbReference type="OrthoDB" id="295715at2759"/>
<dbReference type="Proteomes" id="UP000039324">
    <property type="component" value="Unassembled WGS sequence"/>
</dbReference>
<organism evidence="3 5">
    <name type="scientific">Plasmodiophora brassicae</name>
    <name type="common">Clubroot disease agent</name>
    <dbReference type="NCBI Taxonomy" id="37360"/>
    <lineage>
        <taxon>Eukaryota</taxon>
        <taxon>Sar</taxon>
        <taxon>Rhizaria</taxon>
        <taxon>Endomyxa</taxon>
        <taxon>Phytomyxea</taxon>
        <taxon>Plasmodiophorida</taxon>
        <taxon>Plasmodiophoridae</taxon>
        <taxon>Plasmodiophora</taxon>
    </lineage>
</organism>
<gene>
    <name evidence="3" type="ORF">PBRA_004384</name>
    <name evidence="4" type="ORF">PLBR_LOCUS7743</name>
</gene>
<dbReference type="GO" id="GO:0010212">
    <property type="term" value="P:response to ionizing radiation"/>
    <property type="evidence" value="ECO:0007669"/>
    <property type="project" value="TreeGrafter"/>
</dbReference>
<reference evidence="4 6" key="2">
    <citation type="submission" date="2018-03" db="EMBL/GenBank/DDBJ databases">
        <authorList>
            <person name="Fogelqvist J."/>
        </authorList>
    </citation>
    <scope>NUCLEOTIDE SEQUENCE [LARGE SCALE GENOMIC DNA]</scope>
</reference>
<dbReference type="GO" id="GO:0000724">
    <property type="term" value="P:double-strand break repair via homologous recombination"/>
    <property type="evidence" value="ECO:0007669"/>
    <property type="project" value="TreeGrafter"/>
</dbReference>
<evidence type="ECO:0000313" key="6">
    <source>
        <dbReference type="Proteomes" id="UP000290189"/>
    </source>
</evidence>
<dbReference type="AlphaFoldDB" id="A0A0G4IKE6"/>
<dbReference type="InterPro" id="IPR051231">
    <property type="entry name" value="SOSS-B"/>
</dbReference>
<dbReference type="EMBL" id="CDSF01000024">
    <property type="protein sequence ID" value="CEO95658.1"/>
    <property type="molecule type" value="Genomic_DNA"/>
</dbReference>
<keyword evidence="4" id="KW-0496">Mitochondrion</keyword>
<proteinExistence type="predicted"/>
<dbReference type="SUPFAM" id="SSF50249">
    <property type="entry name" value="Nucleic acid-binding proteins"/>
    <property type="match status" value="1"/>
</dbReference>
<name>A0A0G4IKE6_PLABS</name>
<evidence type="ECO:0000256" key="1">
    <source>
        <dbReference type="ARBA" id="ARBA00023125"/>
    </source>
</evidence>
<dbReference type="PANTHER" id="PTHR13356:SF0">
    <property type="entry name" value="SOSS COMPLEX SUBUNIT B HOMOLOG"/>
    <property type="match status" value="1"/>
</dbReference>
<dbReference type="Pfam" id="PF21473">
    <property type="entry name" value="OB_Ssb-like"/>
    <property type="match status" value="1"/>
</dbReference>
<dbReference type="PANTHER" id="PTHR13356">
    <property type="entry name" value="OB FOLD NUCLEIC ACID BINDING PROTEIN-RELATED"/>
    <property type="match status" value="1"/>
</dbReference>
<evidence type="ECO:0000259" key="2">
    <source>
        <dbReference type="Pfam" id="PF21473"/>
    </source>
</evidence>
<geneLocation type="mitochondrion" evidence="4"/>
<dbReference type="Proteomes" id="UP000290189">
    <property type="component" value="Unassembled WGS sequence"/>
</dbReference>
<dbReference type="GO" id="GO:0044818">
    <property type="term" value="P:mitotic G2/M transition checkpoint"/>
    <property type="evidence" value="ECO:0007669"/>
    <property type="project" value="TreeGrafter"/>
</dbReference>
<dbReference type="Gene3D" id="2.40.50.140">
    <property type="entry name" value="Nucleic acid-binding proteins"/>
    <property type="match status" value="1"/>
</dbReference>
<reference evidence="3 5" key="1">
    <citation type="submission" date="2015-02" db="EMBL/GenBank/DDBJ databases">
        <authorList>
            <person name="Chooi Y.-H."/>
        </authorList>
    </citation>
    <scope>NUCLEOTIDE SEQUENCE [LARGE SCALE GENOMIC DNA]</scope>
    <source>
        <strain evidence="3">E3</strain>
    </source>
</reference>
<protein>
    <recommendedName>
        <fullName evidence="2">Single-stranded DNA binding protein Ssb-like OB fold domain-containing protein</fullName>
    </recommendedName>
</protein>
<dbReference type="OMA" id="YVEKPNM"/>
<feature type="domain" description="Single-stranded DNA binding protein Ssb-like OB fold" evidence="2">
    <location>
        <begin position="38"/>
        <end position="104"/>
    </location>
</feature>
<keyword evidence="1" id="KW-0238">DNA-binding</keyword>
<evidence type="ECO:0000313" key="5">
    <source>
        <dbReference type="Proteomes" id="UP000039324"/>
    </source>
</evidence>
<dbReference type="EMBL" id="OVEO01000014">
    <property type="protein sequence ID" value="SPR00528.1"/>
    <property type="molecule type" value="Genomic_DNA"/>
</dbReference>
<evidence type="ECO:0000313" key="3">
    <source>
        <dbReference type="EMBL" id="CEO95658.1"/>
    </source>
</evidence>
<dbReference type="InterPro" id="IPR012340">
    <property type="entry name" value="NA-bd_OB-fold"/>
</dbReference>
<keyword evidence="5" id="KW-1185">Reference proteome</keyword>
<sequence length="137" mass="14395">MSSRSGGGGGGGGGVTNVVNVVPFAKNLSIECILLEKGPTTETADGHRVCTCLVADATASMTMSLWDRQIDALEVADILSVQGGSTALYKDALSFYVGPTGTIKRTGTFTKLFTESPNISQWTWTKDPSTKAFVRAT</sequence>
<evidence type="ECO:0000313" key="4">
    <source>
        <dbReference type="EMBL" id="SPR00528.1"/>
    </source>
</evidence>
<dbReference type="GO" id="GO:0003677">
    <property type="term" value="F:DNA binding"/>
    <property type="evidence" value="ECO:0007669"/>
    <property type="project" value="UniProtKB-KW"/>
</dbReference>
<dbReference type="InterPro" id="IPR048970">
    <property type="entry name" value="OB_Ssb-like"/>
</dbReference>
<dbReference type="GO" id="GO:0070876">
    <property type="term" value="C:SOSS complex"/>
    <property type="evidence" value="ECO:0007669"/>
    <property type="project" value="TreeGrafter"/>
</dbReference>
<accession>A0A0G4IKE6</accession>
<dbReference type="STRING" id="37360.A0A0G4IKE6"/>